<dbReference type="AlphaFoldDB" id="A0A8N4I6Y6"/>
<dbReference type="Proteomes" id="UP000504607">
    <property type="component" value="Unplaced"/>
</dbReference>
<keyword evidence="1" id="KW-1133">Transmembrane helix</keyword>
<evidence type="ECO:0000313" key="2">
    <source>
        <dbReference type="Proteomes" id="UP000504607"/>
    </source>
</evidence>
<organism evidence="2 3">
    <name type="scientific">Elaeis guineensis var. tenera</name>
    <name type="common">Oil palm</name>
    <dbReference type="NCBI Taxonomy" id="51953"/>
    <lineage>
        <taxon>Eukaryota</taxon>
        <taxon>Viridiplantae</taxon>
        <taxon>Streptophyta</taxon>
        <taxon>Embryophyta</taxon>
        <taxon>Tracheophyta</taxon>
        <taxon>Spermatophyta</taxon>
        <taxon>Magnoliopsida</taxon>
        <taxon>Liliopsida</taxon>
        <taxon>Arecaceae</taxon>
        <taxon>Arecoideae</taxon>
        <taxon>Cocoseae</taxon>
        <taxon>Elaeidinae</taxon>
        <taxon>Elaeis</taxon>
    </lineage>
</organism>
<dbReference type="RefSeq" id="XP_029118182.1">
    <property type="nucleotide sequence ID" value="XM_029262349.1"/>
</dbReference>
<dbReference type="PANTHER" id="PTHR45631:SF202">
    <property type="entry name" value="SENESCENCE-INDUCED RECEPTOR-LIKE SERINE_THREONINE-PROTEIN KINASE"/>
    <property type="match status" value="1"/>
</dbReference>
<dbReference type="InterPro" id="IPR032675">
    <property type="entry name" value="LRR_dom_sf"/>
</dbReference>
<proteinExistence type="predicted"/>
<protein>
    <submittedName>
        <fullName evidence="3">Probable LRR receptor-like serine/threonine-protein kinase At1g05700</fullName>
    </submittedName>
</protein>
<keyword evidence="1" id="KW-0472">Membrane</keyword>
<feature type="transmembrane region" description="Helical" evidence="1">
    <location>
        <begin position="76"/>
        <end position="100"/>
    </location>
</feature>
<dbReference type="PANTHER" id="PTHR45631">
    <property type="entry name" value="OS07G0107800 PROTEIN-RELATED"/>
    <property type="match status" value="1"/>
</dbReference>
<dbReference type="Pfam" id="PF00560">
    <property type="entry name" value="LRR_1"/>
    <property type="match status" value="2"/>
</dbReference>
<keyword evidence="1" id="KW-0812">Transmembrane</keyword>
<dbReference type="OrthoDB" id="1040804at2759"/>
<reference evidence="3" key="1">
    <citation type="submission" date="2025-08" db="UniProtKB">
        <authorList>
            <consortium name="RefSeq"/>
        </authorList>
    </citation>
    <scope>IDENTIFICATION</scope>
</reference>
<dbReference type="Gene3D" id="3.80.10.10">
    <property type="entry name" value="Ribonuclease Inhibitor"/>
    <property type="match status" value="1"/>
</dbReference>
<feature type="non-terminal residue" evidence="3">
    <location>
        <position position="1"/>
    </location>
</feature>
<sequence>DLSNNNFVGPIPDFLSGLSSLRMLNLSNNQLDGLIPMDLRQKQENGLLELRTKNNPGLCTNGNECVDDRGKKKTLATAVIVVIAVILASLILLAIIVVVVRRQRRRKTPTPPRELVVKEKSLNYVAYIIGCKLMI</sequence>
<evidence type="ECO:0000256" key="1">
    <source>
        <dbReference type="SAM" id="Phobius"/>
    </source>
</evidence>
<dbReference type="InterPro" id="IPR001611">
    <property type="entry name" value="Leu-rich_rpt"/>
</dbReference>
<evidence type="ECO:0000313" key="3">
    <source>
        <dbReference type="RefSeq" id="XP_029118182.1"/>
    </source>
</evidence>
<gene>
    <name evidence="3" type="primary">LOC114913797</name>
</gene>
<dbReference type="SUPFAM" id="SSF52058">
    <property type="entry name" value="L domain-like"/>
    <property type="match status" value="1"/>
</dbReference>
<name>A0A8N4I6Y6_ELAGV</name>
<keyword evidence="2" id="KW-1185">Reference proteome</keyword>
<accession>A0A8N4I6Y6</accession>